<sequence>MDLVERGRRAFSALAGKYGVELAVLFGSAARGRAGPLSDVDIAVEMGDLRRLPDLIVDLAELLDIPEDKLDVVPLTPDLPSELKYRIFAEGVLLYASSRERYVDEAVRAFSEWGDFEVFLRKHGLPRRLWEKSRR</sequence>
<reference evidence="1" key="1">
    <citation type="submission" date="2024-07" db="EMBL/GenBank/DDBJ databases">
        <title>Metagenome and Metagenome-Assembled Genomes of Archaea from a hot spring from the geothermal field of Los Azufres, Mexico.</title>
        <authorList>
            <person name="Marin-Paredes R."/>
            <person name="Martinez-Romero E."/>
            <person name="Servin-Garciduenas L.E."/>
        </authorList>
    </citation>
    <scope>NUCLEOTIDE SEQUENCE</scope>
</reference>
<organism evidence="1 2">
    <name type="scientific">Thermoproteus sp. AZ2</name>
    <dbReference type="NCBI Taxonomy" id="1609232"/>
    <lineage>
        <taxon>Archaea</taxon>
        <taxon>Thermoproteota</taxon>
        <taxon>Thermoprotei</taxon>
        <taxon>Thermoproteales</taxon>
        <taxon>Thermoproteaceae</taxon>
        <taxon>Thermoproteus</taxon>
    </lineage>
</organism>
<accession>A0ACC6UXY8</accession>
<gene>
    <name evidence="1" type="ORF">TU35_000140</name>
</gene>
<comment type="caution">
    <text evidence="1">The sequence shown here is derived from an EMBL/GenBank/DDBJ whole genome shotgun (WGS) entry which is preliminary data.</text>
</comment>
<protein>
    <submittedName>
        <fullName evidence="1">Nucleotidyltransferase family protein</fullName>
    </submittedName>
</protein>
<name>A0ACC6UXY8_9CREN</name>
<evidence type="ECO:0000313" key="1">
    <source>
        <dbReference type="EMBL" id="MFB6489654.1"/>
    </source>
</evidence>
<proteinExistence type="predicted"/>
<dbReference type="EMBL" id="JZWT02000001">
    <property type="protein sequence ID" value="MFB6489654.1"/>
    <property type="molecule type" value="Genomic_DNA"/>
</dbReference>
<dbReference type="Proteomes" id="UP000033636">
    <property type="component" value="Unassembled WGS sequence"/>
</dbReference>
<evidence type="ECO:0000313" key="2">
    <source>
        <dbReference type="Proteomes" id="UP000033636"/>
    </source>
</evidence>